<evidence type="ECO:0000256" key="2">
    <source>
        <dbReference type="ARBA" id="ARBA00012438"/>
    </source>
</evidence>
<keyword evidence="8" id="KW-0902">Two-component regulatory system</keyword>
<dbReference type="SUPFAM" id="SSF55874">
    <property type="entry name" value="ATPase domain of HSP90 chaperone/DNA topoisomerase II/histidine kinase"/>
    <property type="match status" value="1"/>
</dbReference>
<feature type="domain" description="Histidine kinase" evidence="10">
    <location>
        <begin position="324"/>
        <end position="530"/>
    </location>
</feature>
<evidence type="ECO:0000313" key="12">
    <source>
        <dbReference type="EMBL" id="ABF40391.1"/>
    </source>
</evidence>
<evidence type="ECO:0000256" key="8">
    <source>
        <dbReference type="ARBA" id="ARBA00023012"/>
    </source>
</evidence>
<dbReference type="InterPro" id="IPR036890">
    <property type="entry name" value="HATPase_C_sf"/>
</dbReference>
<dbReference type="Pfam" id="PF02518">
    <property type="entry name" value="HATPase_c"/>
    <property type="match status" value="1"/>
</dbReference>
<evidence type="ECO:0000256" key="6">
    <source>
        <dbReference type="ARBA" id="ARBA00022777"/>
    </source>
</evidence>
<dbReference type="SUPFAM" id="SSF47384">
    <property type="entry name" value="Homodimeric domain of signal transducing histidine kinase"/>
    <property type="match status" value="1"/>
</dbReference>
<dbReference type="Gene3D" id="3.30.450.20">
    <property type="entry name" value="PAS domain"/>
    <property type="match status" value="1"/>
</dbReference>
<evidence type="ECO:0000256" key="9">
    <source>
        <dbReference type="SAM" id="Phobius"/>
    </source>
</evidence>
<dbReference type="PRINTS" id="PR00344">
    <property type="entry name" value="BCTRLSENSOR"/>
</dbReference>
<dbReference type="GO" id="GO:0000155">
    <property type="term" value="F:phosphorelay sensor kinase activity"/>
    <property type="evidence" value="ECO:0007669"/>
    <property type="project" value="InterPro"/>
</dbReference>
<reference evidence="12 13" key="1">
    <citation type="journal article" date="2009" name="Appl. Environ. Microbiol.">
        <title>Three genomes from the phylum Acidobacteria provide insight into the lifestyles of these microorganisms in soils.</title>
        <authorList>
            <person name="Ward N.L."/>
            <person name="Challacombe J.F."/>
            <person name="Janssen P.H."/>
            <person name="Henrissat B."/>
            <person name="Coutinho P.M."/>
            <person name="Wu M."/>
            <person name="Xie G."/>
            <person name="Haft D.H."/>
            <person name="Sait M."/>
            <person name="Badger J."/>
            <person name="Barabote R.D."/>
            <person name="Bradley B."/>
            <person name="Brettin T.S."/>
            <person name="Brinkac L.M."/>
            <person name="Bruce D."/>
            <person name="Creasy T."/>
            <person name="Daugherty S.C."/>
            <person name="Davidsen T.M."/>
            <person name="DeBoy R.T."/>
            <person name="Detter J.C."/>
            <person name="Dodson R.J."/>
            <person name="Durkin A.S."/>
            <person name="Ganapathy A."/>
            <person name="Gwinn-Giglio M."/>
            <person name="Han C.S."/>
            <person name="Khouri H."/>
            <person name="Kiss H."/>
            <person name="Kothari S.P."/>
            <person name="Madupu R."/>
            <person name="Nelson K.E."/>
            <person name="Nelson W.C."/>
            <person name="Paulsen I."/>
            <person name="Penn K."/>
            <person name="Ren Q."/>
            <person name="Rosovitz M.J."/>
            <person name="Selengut J.D."/>
            <person name="Shrivastava S."/>
            <person name="Sullivan S.A."/>
            <person name="Tapia R."/>
            <person name="Thompson L.S."/>
            <person name="Watkins K.L."/>
            <person name="Yang Q."/>
            <person name="Yu C."/>
            <person name="Zafar N."/>
            <person name="Zhou L."/>
            <person name="Kuske C.R."/>
        </authorList>
    </citation>
    <scope>NUCLEOTIDE SEQUENCE [LARGE SCALE GENOMIC DNA]</scope>
    <source>
        <strain evidence="12 13">Ellin345</strain>
    </source>
</reference>
<keyword evidence="9" id="KW-0812">Transmembrane</keyword>
<dbReference type="KEGG" id="aba:Acid345_1389"/>
<dbReference type="CDD" id="cd00082">
    <property type="entry name" value="HisKA"/>
    <property type="match status" value="1"/>
</dbReference>
<dbReference type="PROSITE" id="PS50112">
    <property type="entry name" value="PAS"/>
    <property type="match status" value="1"/>
</dbReference>
<dbReference type="Pfam" id="PF25323">
    <property type="entry name" value="6TM_PilS"/>
    <property type="match status" value="1"/>
</dbReference>
<dbReference type="InterPro" id="IPR035965">
    <property type="entry name" value="PAS-like_dom_sf"/>
</dbReference>
<comment type="catalytic activity">
    <reaction evidence="1">
        <text>ATP + protein L-histidine = ADP + protein N-phospho-L-histidine.</text>
        <dbReference type="EC" id="2.7.13.3"/>
    </reaction>
</comment>
<keyword evidence="13" id="KW-1185">Reference proteome</keyword>
<dbReference type="EnsemblBacteria" id="ABF40391">
    <property type="protein sequence ID" value="ABF40391"/>
    <property type="gene ID" value="Acid345_1389"/>
</dbReference>
<dbReference type="SMART" id="SM00091">
    <property type="entry name" value="PAS"/>
    <property type="match status" value="1"/>
</dbReference>
<dbReference type="HOGENOM" id="CLU_000445_114_39_0"/>
<dbReference type="InterPro" id="IPR005467">
    <property type="entry name" value="His_kinase_dom"/>
</dbReference>
<dbReference type="InterPro" id="IPR003594">
    <property type="entry name" value="HATPase_dom"/>
</dbReference>
<proteinExistence type="predicted"/>
<dbReference type="SMART" id="SM00388">
    <property type="entry name" value="HisKA"/>
    <property type="match status" value="1"/>
</dbReference>
<sequence>MRAEIHERTWLQWLVKVRIIIITFLLGIELAITNITPSSVSTRLFVSVIVLWYTVAAFLILLAAIWRETRVQSHLQVFTDLFFVTAVIFATGGVDTSFNFLYPLVIIMASVLLTQTWTYITAVLSAIAFTLVLQLGYWGTIPSYGLQHTDSRSLNIVILVNWFAFIAVAYLAGRLAGRLRQIGVELADKSGELLNLQALHTNIIQSISAGLITTGNDGLIHVVNKAASRFTERDENELIGTSISDHFLDPLPIVASAPVHAEIRMKTPTGRQKTFSMIGSALVVPERGAVGYIYTFDDLTELRRLEREVRLRDRLSAVGRMAAGIAHEIRNPLTSIAGSTKMLASMSDLNEEQQTLANIVTRESDRLNSIITDFLFYARDKKFELREIDVIPVLNDTLVLLQHRPGMNVAIERRFEADKALCMADGDKLKQVFWNLSDNACRAMPDGGTLTVTVRPDHEVWRVHFGDTGPGMTGPQLEKIFEPFQTEFYGGTGLGLAIVYQIVQGHEGKISVRSAPGRGTEFMLQLKRPTKQSLLAETEPVSAAASKDVR</sequence>
<evidence type="ECO:0000313" key="13">
    <source>
        <dbReference type="Proteomes" id="UP000002432"/>
    </source>
</evidence>
<dbReference type="InterPro" id="IPR036097">
    <property type="entry name" value="HisK_dim/P_sf"/>
</dbReference>
<dbReference type="AlphaFoldDB" id="Q1IRV9"/>
<dbReference type="SUPFAM" id="SSF55785">
    <property type="entry name" value="PYP-like sensor domain (PAS domain)"/>
    <property type="match status" value="1"/>
</dbReference>
<dbReference type="OrthoDB" id="9796330at2"/>
<organism evidence="12 13">
    <name type="scientific">Koribacter versatilis (strain Ellin345)</name>
    <dbReference type="NCBI Taxonomy" id="204669"/>
    <lineage>
        <taxon>Bacteria</taxon>
        <taxon>Pseudomonadati</taxon>
        <taxon>Acidobacteriota</taxon>
        <taxon>Terriglobia</taxon>
        <taxon>Terriglobales</taxon>
        <taxon>Candidatus Korobacteraceae</taxon>
        <taxon>Candidatus Korobacter</taxon>
    </lineage>
</organism>
<dbReference type="RefSeq" id="WP_011522193.1">
    <property type="nucleotide sequence ID" value="NC_008009.1"/>
</dbReference>
<dbReference type="EC" id="2.7.13.3" evidence="2"/>
<name>Q1IRV9_KORVE</name>
<feature type="domain" description="PAS" evidence="11">
    <location>
        <begin position="196"/>
        <end position="250"/>
    </location>
</feature>
<evidence type="ECO:0000256" key="3">
    <source>
        <dbReference type="ARBA" id="ARBA00022553"/>
    </source>
</evidence>
<accession>Q1IRV9</accession>
<dbReference type="Gene3D" id="3.30.565.10">
    <property type="entry name" value="Histidine kinase-like ATPase, C-terminal domain"/>
    <property type="match status" value="1"/>
</dbReference>
<evidence type="ECO:0000259" key="10">
    <source>
        <dbReference type="PROSITE" id="PS50109"/>
    </source>
</evidence>
<dbReference type="InterPro" id="IPR003661">
    <property type="entry name" value="HisK_dim/P_dom"/>
</dbReference>
<dbReference type="Gene3D" id="1.10.287.130">
    <property type="match status" value="1"/>
</dbReference>
<gene>
    <name evidence="12" type="ordered locus">Acid345_1389</name>
</gene>
<dbReference type="GO" id="GO:0005524">
    <property type="term" value="F:ATP binding"/>
    <property type="evidence" value="ECO:0007669"/>
    <property type="project" value="UniProtKB-KW"/>
</dbReference>
<dbReference type="eggNOG" id="COG3852">
    <property type="taxonomic scope" value="Bacteria"/>
</dbReference>
<dbReference type="Pfam" id="PF00512">
    <property type="entry name" value="HisKA"/>
    <property type="match status" value="1"/>
</dbReference>
<dbReference type="STRING" id="204669.Acid345_1389"/>
<evidence type="ECO:0000259" key="11">
    <source>
        <dbReference type="PROSITE" id="PS50112"/>
    </source>
</evidence>
<feature type="transmembrane region" description="Helical" evidence="9">
    <location>
        <begin position="44"/>
        <end position="65"/>
    </location>
</feature>
<feature type="transmembrane region" description="Helical" evidence="9">
    <location>
        <begin position="100"/>
        <end position="133"/>
    </location>
</feature>
<dbReference type="EMBL" id="CP000360">
    <property type="protein sequence ID" value="ABF40391.1"/>
    <property type="molecule type" value="Genomic_DNA"/>
</dbReference>
<feature type="transmembrane region" description="Helical" evidence="9">
    <location>
        <begin position="12"/>
        <end position="32"/>
    </location>
</feature>
<dbReference type="InterPro" id="IPR000014">
    <property type="entry name" value="PAS"/>
</dbReference>
<keyword evidence="3" id="KW-0597">Phosphoprotein</keyword>
<evidence type="ECO:0000256" key="4">
    <source>
        <dbReference type="ARBA" id="ARBA00022679"/>
    </source>
</evidence>
<dbReference type="CDD" id="cd00130">
    <property type="entry name" value="PAS"/>
    <property type="match status" value="1"/>
</dbReference>
<protein>
    <recommendedName>
        <fullName evidence="2">histidine kinase</fullName>
        <ecNumber evidence="2">2.7.13.3</ecNumber>
    </recommendedName>
</protein>
<feature type="transmembrane region" description="Helical" evidence="9">
    <location>
        <begin position="154"/>
        <end position="172"/>
    </location>
</feature>
<evidence type="ECO:0000256" key="7">
    <source>
        <dbReference type="ARBA" id="ARBA00022840"/>
    </source>
</evidence>
<keyword evidence="6 12" id="KW-0418">Kinase</keyword>
<evidence type="ECO:0000256" key="5">
    <source>
        <dbReference type="ARBA" id="ARBA00022741"/>
    </source>
</evidence>
<keyword evidence="4 12" id="KW-0808">Transferase</keyword>
<keyword evidence="5" id="KW-0547">Nucleotide-binding</keyword>
<dbReference type="CDD" id="cd00075">
    <property type="entry name" value="HATPase"/>
    <property type="match status" value="1"/>
</dbReference>
<keyword evidence="7" id="KW-0067">ATP-binding</keyword>
<dbReference type="PROSITE" id="PS50109">
    <property type="entry name" value="HIS_KIN"/>
    <property type="match status" value="1"/>
</dbReference>
<keyword evidence="9" id="KW-0472">Membrane</keyword>
<dbReference type="InterPro" id="IPR004358">
    <property type="entry name" value="Sig_transdc_His_kin-like_C"/>
</dbReference>
<keyword evidence="9" id="KW-1133">Transmembrane helix</keyword>
<dbReference type="Proteomes" id="UP000002432">
    <property type="component" value="Chromosome"/>
</dbReference>
<feature type="transmembrane region" description="Helical" evidence="9">
    <location>
        <begin position="77"/>
        <end position="94"/>
    </location>
</feature>
<evidence type="ECO:0000256" key="1">
    <source>
        <dbReference type="ARBA" id="ARBA00000085"/>
    </source>
</evidence>
<dbReference type="PANTHER" id="PTHR43065">
    <property type="entry name" value="SENSOR HISTIDINE KINASE"/>
    <property type="match status" value="1"/>
</dbReference>
<dbReference type="SMART" id="SM00387">
    <property type="entry name" value="HATPase_c"/>
    <property type="match status" value="1"/>
</dbReference>
<dbReference type="PANTHER" id="PTHR43065:SF10">
    <property type="entry name" value="PEROXIDE STRESS-ACTIVATED HISTIDINE KINASE MAK3"/>
    <property type="match status" value="1"/>
</dbReference>